<protein>
    <recommendedName>
        <fullName evidence="4">DinB-like domain-containing protein</fullName>
    </recommendedName>
</protein>
<name>A0AAW1RWM6_9CHLO</name>
<evidence type="ECO:0008006" key="4">
    <source>
        <dbReference type="Google" id="ProtNLM"/>
    </source>
</evidence>
<proteinExistence type="predicted"/>
<accession>A0AAW1RWM6</accession>
<dbReference type="EMBL" id="JALJOU010000020">
    <property type="protein sequence ID" value="KAK9838129.1"/>
    <property type="molecule type" value="Genomic_DNA"/>
</dbReference>
<feature type="region of interest" description="Disordered" evidence="1">
    <location>
        <begin position="153"/>
        <end position="178"/>
    </location>
</feature>
<organism evidence="2 3">
    <name type="scientific">Elliptochloris bilobata</name>
    <dbReference type="NCBI Taxonomy" id="381761"/>
    <lineage>
        <taxon>Eukaryota</taxon>
        <taxon>Viridiplantae</taxon>
        <taxon>Chlorophyta</taxon>
        <taxon>core chlorophytes</taxon>
        <taxon>Trebouxiophyceae</taxon>
        <taxon>Trebouxiophyceae incertae sedis</taxon>
        <taxon>Elliptochloris clade</taxon>
        <taxon>Elliptochloris</taxon>
    </lineage>
</organism>
<feature type="region of interest" description="Disordered" evidence="1">
    <location>
        <begin position="99"/>
        <end position="139"/>
    </location>
</feature>
<gene>
    <name evidence="2" type="ORF">WJX81_003070</name>
</gene>
<dbReference type="AlphaFoldDB" id="A0AAW1RWM6"/>
<dbReference type="Proteomes" id="UP001445335">
    <property type="component" value="Unassembled WGS sequence"/>
</dbReference>
<feature type="compositionally biased region" description="Low complexity" evidence="1">
    <location>
        <begin position="107"/>
        <end position="123"/>
    </location>
</feature>
<evidence type="ECO:0000256" key="1">
    <source>
        <dbReference type="SAM" id="MobiDB-lite"/>
    </source>
</evidence>
<comment type="caution">
    <text evidence="2">The sequence shown here is derived from an EMBL/GenBank/DDBJ whole genome shotgun (WGS) entry which is preliminary data.</text>
</comment>
<sequence>MLGRQDLLSRDTLKSLKKGIDALSDSASLRDTAAGRALADALEAMLAFASSAHVAAALRCAALMSAAARDALKVAQSALSRERWLLRVVSAAGKLHKTVNAARRRTSGPASAAATAKPSAHRSSSLDSRGFSAGRAPAAHGGMDAALTCGVHSSADKQREPDVGPVVGANEGASPLGDAGARSALRGLKKPRSGEVFALVDIEDSDAEEDALDEALSGFHVPAQQGLSVNPQQPSVAAMHVAASSEQPKNPHGYAVFNWVLSDLKKRVNELPTVNESTTFSSADAAAHPWLATKSGGPVAHGLVHLGEHVALIERRLERRAYAAPAAAAL</sequence>
<reference evidence="2 3" key="1">
    <citation type="journal article" date="2024" name="Nat. Commun.">
        <title>Phylogenomics reveals the evolutionary origins of lichenization in chlorophyte algae.</title>
        <authorList>
            <person name="Puginier C."/>
            <person name="Libourel C."/>
            <person name="Otte J."/>
            <person name="Skaloud P."/>
            <person name="Haon M."/>
            <person name="Grisel S."/>
            <person name="Petersen M."/>
            <person name="Berrin J.G."/>
            <person name="Delaux P.M."/>
            <person name="Dal Grande F."/>
            <person name="Keller J."/>
        </authorList>
    </citation>
    <scope>NUCLEOTIDE SEQUENCE [LARGE SCALE GENOMIC DNA]</scope>
    <source>
        <strain evidence="2 3">SAG 245.80</strain>
    </source>
</reference>
<evidence type="ECO:0000313" key="2">
    <source>
        <dbReference type="EMBL" id="KAK9838129.1"/>
    </source>
</evidence>
<evidence type="ECO:0000313" key="3">
    <source>
        <dbReference type="Proteomes" id="UP001445335"/>
    </source>
</evidence>
<keyword evidence="3" id="KW-1185">Reference proteome</keyword>